<gene>
    <name evidence="3" type="ORF">MGWOODY_Mmi1971</name>
</gene>
<feature type="transmembrane region" description="Helical" evidence="1">
    <location>
        <begin position="12"/>
        <end position="33"/>
    </location>
</feature>
<feature type="transmembrane region" description="Helical" evidence="1">
    <location>
        <begin position="86"/>
        <end position="112"/>
    </location>
</feature>
<keyword evidence="1" id="KW-0472">Membrane</keyword>
<proteinExistence type="predicted"/>
<dbReference type="GO" id="GO:0016020">
    <property type="term" value="C:membrane"/>
    <property type="evidence" value="ECO:0007669"/>
    <property type="project" value="UniProtKB-SubCell"/>
</dbReference>
<dbReference type="PROSITE" id="PS51257">
    <property type="entry name" value="PROKAR_LIPOPROTEIN"/>
    <property type="match status" value="1"/>
</dbReference>
<name>A0A160VJA8_9ZZZZ</name>
<reference evidence="3" key="1">
    <citation type="submission" date="2015-10" db="EMBL/GenBank/DDBJ databases">
        <authorList>
            <person name="Gilbert D.G."/>
        </authorList>
    </citation>
    <scope>NUCLEOTIDE SEQUENCE</scope>
</reference>
<feature type="transmembrane region" description="Helical" evidence="1">
    <location>
        <begin position="132"/>
        <end position="149"/>
    </location>
</feature>
<dbReference type="Pfam" id="PF14378">
    <property type="entry name" value="PAP2_3"/>
    <property type="match status" value="1"/>
</dbReference>
<evidence type="ECO:0000256" key="1">
    <source>
        <dbReference type="SAM" id="Phobius"/>
    </source>
</evidence>
<feature type="transmembrane region" description="Helical" evidence="1">
    <location>
        <begin position="53"/>
        <end position="74"/>
    </location>
</feature>
<dbReference type="EMBL" id="FAXC01000411">
    <property type="protein sequence ID" value="CUV10389.1"/>
    <property type="molecule type" value="Genomic_DNA"/>
</dbReference>
<feature type="domain" description="Inositolphosphotransferase Aur1/Ipt1" evidence="2">
    <location>
        <begin position="62"/>
        <end position="193"/>
    </location>
</feature>
<keyword evidence="1" id="KW-0812">Transmembrane</keyword>
<protein>
    <submittedName>
        <fullName evidence="3">PAP2 family protein</fullName>
    </submittedName>
</protein>
<feature type="transmembrane region" description="Helical" evidence="1">
    <location>
        <begin position="179"/>
        <end position="197"/>
    </location>
</feature>
<evidence type="ECO:0000259" key="2">
    <source>
        <dbReference type="Pfam" id="PF14378"/>
    </source>
</evidence>
<dbReference type="InterPro" id="IPR026841">
    <property type="entry name" value="Aur1/Ipt1"/>
</dbReference>
<evidence type="ECO:0000313" key="3">
    <source>
        <dbReference type="EMBL" id="CUV10389.1"/>
    </source>
</evidence>
<organism evidence="3">
    <name type="scientific">hydrothermal vent metagenome</name>
    <dbReference type="NCBI Taxonomy" id="652676"/>
    <lineage>
        <taxon>unclassified sequences</taxon>
        <taxon>metagenomes</taxon>
        <taxon>ecological metagenomes</taxon>
    </lineage>
</organism>
<keyword evidence="1" id="KW-1133">Transmembrane helix</keyword>
<dbReference type="AlphaFoldDB" id="A0A160VJA8"/>
<accession>A0A160VJA8</accession>
<feature type="transmembrane region" description="Helical" evidence="1">
    <location>
        <begin position="156"/>
        <end position="173"/>
    </location>
</feature>
<sequence length="206" mass="23830">MGQRHYQLMKFINRLTVLSPFWLLSSCYLLIPLLRSPIQAPQFFIDIDSAIPFIWWMIIPYYFYYIIVFLPLMISDLNMLKSLVNIAMILLLGSYSIFIIWPISCAPVLMSIQPNPLSALYGFVTFSWLQQNAFPSVHVIISTFIGLIFARQIPGLKWLFWIVIVLVFLATFLTKQHFIADSIAGLIIGIIGYRIWIEKVMIKSEG</sequence>